<evidence type="ECO:0000313" key="3">
    <source>
        <dbReference type="Proteomes" id="UP000198406"/>
    </source>
</evidence>
<feature type="compositionally biased region" description="Basic and acidic residues" evidence="1">
    <location>
        <begin position="1"/>
        <end position="10"/>
    </location>
</feature>
<comment type="caution">
    <text evidence="2">The sequence shown here is derived from an EMBL/GenBank/DDBJ whole genome shotgun (WGS) entry which is preliminary data.</text>
</comment>
<sequence>MPADVFKKPSWEPTTAQPFIVQPFQSSVPPTPPEEPTAAISLPSDQDDMFLISAAASVSRPPAPTTHPSALRPSAPQRPSVPATSVDDRNILFWRDRMTAQEEERNKKGFRPAFSTEQASSSVFHANISEENIQELPETSSESVASDQAALEEHAGDVVTTDALSKQQQSVPVPTVSTRNSFSKQPVVGDIQVQFWRDRMNEQEEARNRHGFRKPLTENTEMQVTEDDKEEPSINGVNGAHHEEESSSSISDNTLMESSDDNLLHENDVQGLRSTSLAVNGEGVESIDLETAQMNLNTDPTTMETIEDYVALSSDDAQAAQLDGQNPTFVDNEAIPSVTDEEDLLVDAAINEVSSESMASLPITEADQVEEIADLKTTESSFSEPSVVEGYEPEQETMESTSVNGEHDLAAFDDKAEAISTETDHTNGLTSADVETIAEHLQLESGVHLNGDHNAGEPEDQLASTSDVAQPSLVTGADDVNDIQISSDTQEFPSVSDQTTMESTAPINAKSSTKELLQYLFTGSPDGSDQLTDETVSQYLADPSSVLAKLNGVEGTSFVNGDRHHGERTVDDVTSLHNGKSDSATPSTEKLLDILFGVTEDDSVQNVAEVAKSSSNGLSEPTDKSESLDTNEQLSASETQDIALLKVETPDNEEDETEKDKLTSTKVREMALFTLKELLLQDRQ</sequence>
<gene>
    <name evidence="2" type="ORF">FisN_23Hh018</name>
</gene>
<keyword evidence="3" id="KW-1185">Reference proteome</keyword>
<feature type="region of interest" description="Disordered" evidence="1">
    <location>
        <begin position="204"/>
        <end position="256"/>
    </location>
</feature>
<feature type="compositionally biased region" description="Basic and acidic residues" evidence="1">
    <location>
        <begin position="561"/>
        <end position="571"/>
    </location>
</feature>
<feature type="compositionally biased region" description="Polar residues" evidence="1">
    <location>
        <begin position="137"/>
        <end position="146"/>
    </location>
</feature>
<evidence type="ECO:0000313" key="2">
    <source>
        <dbReference type="EMBL" id="GAX27513.1"/>
    </source>
</evidence>
<evidence type="ECO:0000256" key="1">
    <source>
        <dbReference type="SAM" id="MobiDB-lite"/>
    </source>
</evidence>
<feature type="region of interest" description="Disordered" evidence="1">
    <location>
        <begin position="487"/>
        <end position="509"/>
    </location>
</feature>
<feature type="compositionally biased region" description="Polar residues" evidence="1">
    <location>
        <begin position="628"/>
        <end position="640"/>
    </location>
</feature>
<feature type="compositionally biased region" description="Polar residues" evidence="1">
    <location>
        <begin position="575"/>
        <end position="587"/>
    </location>
</feature>
<feature type="region of interest" description="Disordered" evidence="1">
    <location>
        <begin position="557"/>
        <end position="587"/>
    </location>
</feature>
<reference evidence="2 3" key="1">
    <citation type="journal article" date="2015" name="Plant Cell">
        <title>Oil accumulation by the oleaginous diatom Fistulifera solaris as revealed by the genome and transcriptome.</title>
        <authorList>
            <person name="Tanaka T."/>
            <person name="Maeda Y."/>
            <person name="Veluchamy A."/>
            <person name="Tanaka M."/>
            <person name="Abida H."/>
            <person name="Marechal E."/>
            <person name="Bowler C."/>
            <person name="Muto M."/>
            <person name="Sunaga Y."/>
            <person name="Tanaka M."/>
            <person name="Yoshino T."/>
            <person name="Taniguchi T."/>
            <person name="Fukuda Y."/>
            <person name="Nemoto M."/>
            <person name="Matsumoto M."/>
            <person name="Wong P.S."/>
            <person name="Aburatani S."/>
            <person name="Fujibuchi W."/>
        </authorList>
    </citation>
    <scope>NUCLEOTIDE SEQUENCE [LARGE SCALE GENOMIC DNA]</scope>
    <source>
        <strain evidence="2 3">JPCC DA0580</strain>
    </source>
</reference>
<protein>
    <submittedName>
        <fullName evidence="2">Uncharacterized protein</fullName>
    </submittedName>
</protein>
<feature type="compositionally biased region" description="Basic and acidic residues" evidence="1">
    <location>
        <begin position="86"/>
        <end position="107"/>
    </location>
</feature>
<feature type="region of interest" description="Disordered" evidence="1">
    <location>
        <begin position="1"/>
        <end position="181"/>
    </location>
</feature>
<proteinExistence type="predicted"/>
<dbReference type="AlphaFoldDB" id="A0A1Z5KMG0"/>
<feature type="region of interest" description="Disordered" evidence="1">
    <location>
        <begin position="609"/>
        <end position="665"/>
    </location>
</feature>
<feature type="compositionally biased region" description="Polar residues" evidence="1">
    <location>
        <begin position="115"/>
        <end position="124"/>
    </location>
</feature>
<feature type="compositionally biased region" description="Polar residues" evidence="1">
    <location>
        <begin position="12"/>
        <end position="28"/>
    </location>
</feature>
<feature type="compositionally biased region" description="Polar residues" evidence="1">
    <location>
        <begin position="162"/>
        <end position="181"/>
    </location>
</feature>
<feature type="region of interest" description="Disordered" evidence="1">
    <location>
        <begin position="448"/>
        <end position="467"/>
    </location>
</feature>
<dbReference type="EMBL" id="BDSP01000257">
    <property type="protein sequence ID" value="GAX27513.1"/>
    <property type="molecule type" value="Genomic_DNA"/>
</dbReference>
<dbReference type="Proteomes" id="UP000198406">
    <property type="component" value="Unassembled WGS sequence"/>
</dbReference>
<organism evidence="2 3">
    <name type="scientific">Fistulifera solaris</name>
    <name type="common">Oleaginous diatom</name>
    <dbReference type="NCBI Taxonomy" id="1519565"/>
    <lineage>
        <taxon>Eukaryota</taxon>
        <taxon>Sar</taxon>
        <taxon>Stramenopiles</taxon>
        <taxon>Ochrophyta</taxon>
        <taxon>Bacillariophyta</taxon>
        <taxon>Bacillariophyceae</taxon>
        <taxon>Bacillariophycidae</taxon>
        <taxon>Naviculales</taxon>
        <taxon>Naviculaceae</taxon>
        <taxon>Fistulifera</taxon>
    </lineage>
</organism>
<dbReference type="InParanoid" id="A0A1Z5KMG0"/>
<name>A0A1Z5KMG0_FISSO</name>
<accession>A0A1Z5KMG0</accession>